<keyword evidence="2" id="KW-1185">Reference proteome</keyword>
<dbReference type="EMBL" id="OZ035825">
    <property type="protein sequence ID" value="CAL1600702.1"/>
    <property type="molecule type" value="Genomic_DNA"/>
</dbReference>
<protein>
    <submittedName>
        <fullName evidence="1">Uncharacterized protein</fullName>
    </submittedName>
</protein>
<evidence type="ECO:0000313" key="1">
    <source>
        <dbReference type="EMBL" id="CAL1600702.1"/>
    </source>
</evidence>
<dbReference type="Proteomes" id="UP001497482">
    <property type="component" value="Chromosome 3"/>
</dbReference>
<sequence length="108" mass="11495">MALTRLPLLREVTAPWARGSCAGGKLLAAVWCPVGTHVGLCCVSAALGKAFCSLCGTELHLPRQFGDCQSERLHQILSTVSTGATPPASAVLDRPHRPESLQLWTPHL</sequence>
<evidence type="ECO:0000313" key="2">
    <source>
        <dbReference type="Proteomes" id="UP001497482"/>
    </source>
</evidence>
<dbReference type="AlphaFoldDB" id="A0AAV2LMV1"/>
<name>A0AAV2LMV1_KNICA</name>
<reference evidence="1 2" key="1">
    <citation type="submission" date="2024-04" db="EMBL/GenBank/DDBJ databases">
        <authorList>
            <person name="Waldvogel A.-M."/>
            <person name="Schoenle A."/>
        </authorList>
    </citation>
    <scope>NUCLEOTIDE SEQUENCE [LARGE SCALE GENOMIC DNA]</scope>
</reference>
<proteinExistence type="predicted"/>
<accession>A0AAV2LMV1</accession>
<gene>
    <name evidence="1" type="ORF">KC01_LOCUS28787</name>
</gene>
<organism evidence="1 2">
    <name type="scientific">Knipowitschia caucasica</name>
    <name type="common">Caucasian dwarf goby</name>
    <name type="synonym">Pomatoschistus caucasicus</name>
    <dbReference type="NCBI Taxonomy" id="637954"/>
    <lineage>
        <taxon>Eukaryota</taxon>
        <taxon>Metazoa</taxon>
        <taxon>Chordata</taxon>
        <taxon>Craniata</taxon>
        <taxon>Vertebrata</taxon>
        <taxon>Euteleostomi</taxon>
        <taxon>Actinopterygii</taxon>
        <taxon>Neopterygii</taxon>
        <taxon>Teleostei</taxon>
        <taxon>Neoteleostei</taxon>
        <taxon>Acanthomorphata</taxon>
        <taxon>Gobiaria</taxon>
        <taxon>Gobiiformes</taxon>
        <taxon>Gobioidei</taxon>
        <taxon>Gobiidae</taxon>
        <taxon>Gobiinae</taxon>
        <taxon>Knipowitschia</taxon>
    </lineage>
</organism>